<evidence type="ECO:0000256" key="1">
    <source>
        <dbReference type="SAM" id="MobiDB-lite"/>
    </source>
</evidence>
<evidence type="ECO:0000313" key="2">
    <source>
        <dbReference type="EMBL" id="ETF03491.1"/>
    </source>
</evidence>
<evidence type="ECO:0000313" key="3">
    <source>
        <dbReference type="Proteomes" id="UP000018733"/>
    </source>
</evidence>
<dbReference type="RefSeq" id="WP_024004850.1">
    <property type="nucleotide sequence ID" value="NZ_KI650979.1"/>
</dbReference>
<dbReference type="OrthoDB" id="8909281at2"/>
<dbReference type="eggNOG" id="ENOG5033F8F">
    <property type="taxonomic scope" value="Bacteria"/>
</dbReference>
<dbReference type="Proteomes" id="UP000018733">
    <property type="component" value="Unassembled WGS sequence"/>
</dbReference>
<accession>V8QU66</accession>
<reference evidence="2 3" key="1">
    <citation type="journal article" date="2014" name="Genome Announc.">
        <title>Draft Genome Sequence of Advenella kashmirensis Strain W13003, a Polycyclic Aromatic Hydrocarbon-Degrading Bacterium.</title>
        <authorList>
            <person name="Wang X."/>
            <person name="Jin D."/>
            <person name="Zhou L."/>
            <person name="Wu L."/>
            <person name="An W."/>
            <person name="Zhao L."/>
        </authorList>
    </citation>
    <scope>NUCLEOTIDE SEQUENCE [LARGE SCALE GENOMIC DNA]</scope>
    <source>
        <strain evidence="2 3">W13003</strain>
    </source>
</reference>
<name>V8QU66_9BURK</name>
<keyword evidence="3" id="KW-1185">Reference proteome</keyword>
<sequence>MNKKSNSIDAQQNPRPNHETGDRQASQMVERDATWDAFVRALAEPHIVDSADRSGLDALPIRYPRLFMNEPLPWGLQIGAGWTHLVTVLCARIDALLRQAPSARFHLHQVKEKFGGLRFYYETHGAPENIKQAIRKAVEQAILVSHECCERCGAMGAKRYSSGYLVTLCPRCASTL</sequence>
<organism evidence="2 3">
    <name type="scientific">Advenella kashmirensis W13003</name>
    <dbReference type="NCBI Taxonomy" id="1424334"/>
    <lineage>
        <taxon>Bacteria</taxon>
        <taxon>Pseudomonadati</taxon>
        <taxon>Pseudomonadota</taxon>
        <taxon>Betaproteobacteria</taxon>
        <taxon>Burkholderiales</taxon>
        <taxon>Alcaligenaceae</taxon>
    </lineage>
</organism>
<feature type="region of interest" description="Disordered" evidence="1">
    <location>
        <begin position="1"/>
        <end position="27"/>
    </location>
</feature>
<proteinExistence type="predicted"/>
<feature type="compositionally biased region" description="Polar residues" evidence="1">
    <location>
        <begin position="1"/>
        <end position="15"/>
    </location>
</feature>
<gene>
    <name evidence="2" type="ORF">W822_09385</name>
</gene>
<comment type="caution">
    <text evidence="2">The sequence shown here is derived from an EMBL/GenBank/DDBJ whole genome shotgun (WGS) entry which is preliminary data.</text>
</comment>
<dbReference type="HOGENOM" id="CLU_1522061_0_0_4"/>
<dbReference type="STRING" id="1424334.W822_09385"/>
<dbReference type="PATRIC" id="fig|1424334.3.peg.1886"/>
<protein>
    <submittedName>
        <fullName evidence="2">Uncharacterized protein</fullName>
    </submittedName>
</protein>
<dbReference type="EMBL" id="AYXT01000009">
    <property type="protein sequence ID" value="ETF03491.1"/>
    <property type="molecule type" value="Genomic_DNA"/>
</dbReference>
<dbReference type="AlphaFoldDB" id="V8QU66"/>